<keyword evidence="1" id="KW-0489">Methyltransferase</keyword>
<dbReference type="GO" id="GO:0008168">
    <property type="term" value="F:methyltransferase activity"/>
    <property type="evidence" value="ECO:0007669"/>
    <property type="project" value="UniProtKB-KW"/>
</dbReference>
<organism evidence="1 2">
    <name type="scientific">Spirosoma rhododendri</name>
    <dbReference type="NCBI Taxonomy" id="2728024"/>
    <lineage>
        <taxon>Bacteria</taxon>
        <taxon>Pseudomonadati</taxon>
        <taxon>Bacteroidota</taxon>
        <taxon>Cytophagia</taxon>
        <taxon>Cytophagales</taxon>
        <taxon>Cytophagaceae</taxon>
        <taxon>Spirosoma</taxon>
    </lineage>
</organism>
<evidence type="ECO:0000313" key="1">
    <source>
        <dbReference type="EMBL" id="QJD80505.1"/>
    </source>
</evidence>
<sequence length="211" mass="24218">MLTDVKRRVYTWEDAEAPHSCHYVTPKVIECVEALRPRRILDMGAGNGALCADLVRAGYDAVGTDYDEKGIDIARQTYPNLTFYAYGVQHDPAEMLETEEKFDMVVSTEVVEHLYNPHQLFTYASAVLNEGGYLLVTTPYHGYWKNLMITLLGKWDQHHAPLWYGGHIKFFSKQSLRQLFADTGFDPIEFHGVGRFPYFWKSMAVLGRKRS</sequence>
<gene>
    <name evidence="1" type="ORF">HH216_20320</name>
</gene>
<keyword evidence="1" id="KW-0808">Transferase</keyword>
<dbReference type="Gene3D" id="3.40.50.150">
    <property type="entry name" value="Vaccinia Virus protein VP39"/>
    <property type="match status" value="1"/>
</dbReference>
<proteinExistence type="predicted"/>
<dbReference type="SUPFAM" id="SSF53335">
    <property type="entry name" value="S-adenosyl-L-methionine-dependent methyltransferases"/>
    <property type="match status" value="1"/>
</dbReference>
<dbReference type="AlphaFoldDB" id="A0A7L5DQS4"/>
<reference evidence="1 2" key="1">
    <citation type="submission" date="2020-04" db="EMBL/GenBank/DDBJ databases">
        <title>Genome sequencing of novel species.</title>
        <authorList>
            <person name="Heo J."/>
            <person name="Kim S.-J."/>
            <person name="Kim J.-S."/>
            <person name="Hong S.-B."/>
            <person name="Kwon S.-W."/>
        </authorList>
    </citation>
    <scope>NUCLEOTIDE SEQUENCE [LARGE SCALE GENOMIC DNA]</scope>
    <source>
        <strain evidence="1 2">CJU-R4</strain>
    </source>
</reference>
<dbReference type="EMBL" id="CP051677">
    <property type="protein sequence ID" value="QJD80505.1"/>
    <property type="molecule type" value="Genomic_DNA"/>
</dbReference>
<dbReference type="CDD" id="cd02440">
    <property type="entry name" value="AdoMet_MTases"/>
    <property type="match status" value="1"/>
</dbReference>
<dbReference type="PANTHER" id="PTHR43861">
    <property type="entry name" value="TRANS-ACONITATE 2-METHYLTRANSFERASE-RELATED"/>
    <property type="match status" value="1"/>
</dbReference>
<dbReference type="GO" id="GO:0032259">
    <property type="term" value="P:methylation"/>
    <property type="evidence" value="ECO:0007669"/>
    <property type="project" value="UniProtKB-KW"/>
</dbReference>
<dbReference type="RefSeq" id="WP_169552464.1">
    <property type="nucleotide sequence ID" value="NZ_CP051677.1"/>
</dbReference>
<protein>
    <submittedName>
        <fullName evidence="1">Class I SAM-dependent methyltransferase</fullName>
    </submittedName>
</protein>
<dbReference type="Proteomes" id="UP000501128">
    <property type="component" value="Chromosome"/>
</dbReference>
<name>A0A7L5DQS4_9BACT</name>
<dbReference type="InterPro" id="IPR029063">
    <property type="entry name" value="SAM-dependent_MTases_sf"/>
</dbReference>
<keyword evidence="2" id="KW-1185">Reference proteome</keyword>
<accession>A0A7L5DQS4</accession>
<dbReference type="KEGG" id="srho:HH216_20320"/>
<dbReference type="Pfam" id="PF13489">
    <property type="entry name" value="Methyltransf_23"/>
    <property type="match status" value="1"/>
</dbReference>
<evidence type="ECO:0000313" key="2">
    <source>
        <dbReference type="Proteomes" id="UP000501128"/>
    </source>
</evidence>